<organism evidence="3 4">
    <name type="scientific">Lacisediminihabitans profunda</name>
    <dbReference type="NCBI Taxonomy" id="2594790"/>
    <lineage>
        <taxon>Bacteria</taxon>
        <taxon>Bacillati</taxon>
        <taxon>Actinomycetota</taxon>
        <taxon>Actinomycetes</taxon>
        <taxon>Micrococcales</taxon>
        <taxon>Microbacteriaceae</taxon>
        <taxon>Lacisediminihabitans</taxon>
    </lineage>
</organism>
<dbReference type="PANTHER" id="PTHR30036">
    <property type="entry name" value="D-XYLOSE-BINDING PERIPLASMIC PROTEIN"/>
    <property type="match status" value="1"/>
</dbReference>
<dbReference type="EMBL" id="VRMG01000006">
    <property type="protein sequence ID" value="TXN30576.1"/>
    <property type="molecule type" value="Genomic_DNA"/>
</dbReference>
<sequence>MKKLRNMGVIAASTAALLTLAACSGTGTPSDGSTPRGGAESAIVKADIAKLAQYSNAKPSVDVVALNKKPPAGKTMDIINCAVPVCALYTKDAQQAAAALGWKTKVVTTQFTPESYTATWTSVVQDKPDVVFAAAVLPSALVKSQVDALHSAGAIVLTYAGDAPAGAGTPYTYSKANSAEQSQQGMVQGLIAVADAKAGPNVMFLAVPDTPSAAPTGAALKKVVEAAGGTFNSLNVNTADIGTKAPAEVVSFLQAHPAVKYVALPWDDWISGLPGALKSAGLSSIKVIGTAANATSEKDLQTGLIYRSIVHPTGQNAWFMIDAAVRQMVGDKVGDPNPAGPVSVVEPNNISAIGDASQWPHLDSLFKKAWRVG</sequence>
<evidence type="ECO:0000256" key="1">
    <source>
        <dbReference type="ARBA" id="ARBA00004196"/>
    </source>
</evidence>
<dbReference type="PANTHER" id="PTHR30036:SF7">
    <property type="entry name" value="ABC TRANSPORTER PERIPLASMIC-BINDING PROTEIN YPHF"/>
    <property type="match status" value="1"/>
</dbReference>
<name>A0A5C8UQ30_9MICO</name>
<accession>A0A5C8UQ30</accession>
<dbReference type="SUPFAM" id="SSF53822">
    <property type="entry name" value="Periplasmic binding protein-like I"/>
    <property type="match status" value="1"/>
</dbReference>
<comment type="caution">
    <text evidence="3">The sequence shown here is derived from an EMBL/GenBank/DDBJ whole genome shotgun (WGS) entry which is preliminary data.</text>
</comment>
<dbReference type="Proteomes" id="UP000321379">
    <property type="component" value="Unassembled WGS sequence"/>
</dbReference>
<proteinExistence type="predicted"/>
<comment type="subcellular location">
    <subcellularLocation>
        <location evidence="1">Cell envelope</location>
    </subcellularLocation>
</comment>
<dbReference type="AlphaFoldDB" id="A0A5C8UQ30"/>
<dbReference type="GO" id="GO:0030288">
    <property type="term" value="C:outer membrane-bounded periplasmic space"/>
    <property type="evidence" value="ECO:0007669"/>
    <property type="project" value="TreeGrafter"/>
</dbReference>
<reference evidence="3 4" key="1">
    <citation type="submission" date="2019-08" db="EMBL/GenBank/DDBJ databases">
        <title>Bacterial whole genome sequence for Glaciihabitans sp. CHu50b-6-2.</title>
        <authorList>
            <person name="Jin L."/>
        </authorList>
    </citation>
    <scope>NUCLEOTIDE SEQUENCE [LARGE SCALE GENOMIC DNA]</scope>
    <source>
        <strain evidence="3 4">CHu50b-6-2</strain>
    </source>
</reference>
<dbReference type="InterPro" id="IPR050555">
    <property type="entry name" value="Bact_Solute-Bind_Prot2"/>
</dbReference>
<feature type="chain" id="PRO_5039311649" evidence="2">
    <location>
        <begin position="22"/>
        <end position="373"/>
    </location>
</feature>
<dbReference type="Gene3D" id="3.40.50.2300">
    <property type="match status" value="2"/>
</dbReference>
<dbReference type="GO" id="GO:0030246">
    <property type="term" value="F:carbohydrate binding"/>
    <property type="evidence" value="ECO:0007669"/>
    <property type="project" value="TreeGrafter"/>
</dbReference>
<keyword evidence="4" id="KW-1185">Reference proteome</keyword>
<evidence type="ECO:0000256" key="2">
    <source>
        <dbReference type="SAM" id="SignalP"/>
    </source>
</evidence>
<gene>
    <name evidence="3" type="ORF">FVP33_08620</name>
</gene>
<keyword evidence="2" id="KW-0732">Signal</keyword>
<evidence type="ECO:0000313" key="4">
    <source>
        <dbReference type="Proteomes" id="UP000321379"/>
    </source>
</evidence>
<dbReference type="RefSeq" id="WP_147783258.1">
    <property type="nucleotide sequence ID" value="NZ_VRMG01000006.1"/>
</dbReference>
<dbReference type="PROSITE" id="PS51257">
    <property type="entry name" value="PROKAR_LIPOPROTEIN"/>
    <property type="match status" value="1"/>
</dbReference>
<dbReference type="InterPro" id="IPR028082">
    <property type="entry name" value="Peripla_BP_I"/>
</dbReference>
<protein>
    <submittedName>
        <fullName evidence="3">Sugar ABC transporter substrate-binding protein</fullName>
    </submittedName>
</protein>
<evidence type="ECO:0000313" key="3">
    <source>
        <dbReference type="EMBL" id="TXN30576.1"/>
    </source>
</evidence>
<feature type="signal peptide" evidence="2">
    <location>
        <begin position="1"/>
        <end position="21"/>
    </location>
</feature>